<dbReference type="EnsemblPlants" id="KQL16680">
    <property type="protein sequence ID" value="KQL16680"/>
    <property type="gene ID" value="SETIT_024791mg"/>
</dbReference>
<dbReference type="PANTHER" id="PTHR31111:SF133">
    <property type="entry name" value="OS07G0196600 PROTEIN"/>
    <property type="match status" value="1"/>
</dbReference>
<dbReference type="eggNOG" id="ENOG502R423">
    <property type="taxonomic scope" value="Eukaryota"/>
</dbReference>
<accession>K3ZDZ9</accession>
<dbReference type="OMA" id="ANIEMDS"/>
<dbReference type="Pfam" id="PF08268">
    <property type="entry name" value="FBA_3"/>
    <property type="match status" value="1"/>
</dbReference>
<sequence length="317" mass="35832">MPTDMLREVLLRLPADELCRPRLVCRSWGCLTSDPLFAKEHSSHHDRYVIALHVGHREIHVLDLYGTIVMGMENSQLDLAAVSSASRPAHVFHLRTGAGDVTSGHGAWMMCPPKYTLGYVPSTQEYKMLCFVHSYGENFGGFVQPCHVMTLGERSNGSMGFLANGNCCGGMAYFLVSQEHAAANIEMDSIALFDLVTEEWRPAKNTQWTANKPPHYGQNLLHSEDTNRFHLSRLSGCLVVVHQNGHDSRTDIWFLDDIEMSLWTRRYTALAIVVWQFAARILRAYNPRTSTWTDMAMLKDYFDVGMHHGRLLCSDIV</sequence>
<dbReference type="InParanoid" id="K3ZDZ9"/>
<dbReference type="Gene3D" id="1.20.1280.50">
    <property type="match status" value="1"/>
</dbReference>
<dbReference type="InterPro" id="IPR036047">
    <property type="entry name" value="F-box-like_dom_sf"/>
</dbReference>
<keyword evidence="3" id="KW-1185">Reference proteome</keyword>
<dbReference type="Gramene" id="KQL16680">
    <property type="protein sequence ID" value="KQL16680"/>
    <property type="gene ID" value="SETIT_024791mg"/>
</dbReference>
<dbReference type="AlphaFoldDB" id="K3ZDZ9"/>
<organism evidence="2 3">
    <name type="scientific">Setaria italica</name>
    <name type="common">Foxtail millet</name>
    <name type="synonym">Panicum italicum</name>
    <dbReference type="NCBI Taxonomy" id="4555"/>
    <lineage>
        <taxon>Eukaryota</taxon>
        <taxon>Viridiplantae</taxon>
        <taxon>Streptophyta</taxon>
        <taxon>Embryophyta</taxon>
        <taxon>Tracheophyta</taxon>
        <taxon>Spermatophyta</taxon>
        <taxon>Magnoliopsida</taxon>
        <taxon>Liliopsida</taxon>
        <taxon>Poales</taxon>
        <taxon>Poaceae</taxon>
        <taxon>PACMAD clade</taxon>
        <taxon>Panicoideae</taxon>
        <taxon>Panicodae</taxon>
        <taxon>Paniceae</taxon>
        <taxon>Cenchrinae</taxon>
        <taxon>Setaria</taxon>
    </lineage>
</organism>
<dbReference type="Proteomes" id="UP000004995">
    <property type="component" value="Unassembled WGS sequence"/>
</dbReference>
<dbReference type="EMBL" id="AGNK02002033">
    <property type="status" value="NOT_ANNOTATED_CDS"/>
    <property type="molecule type" value="Genomic_DNA"/>
</dbReference>
<evidence type="ECO:0000259" key="1">
    <source>
        <dbReference type="PROSITE" id="PS50181"/>
    </source>
</evidence>
<dbReference type="PANTHER" id="PTHR31111">
    <property type="entry name" value="BNAA05G37150D PROTEIN-RELATED"/>
    <property type="match status" value="1"/>
</dbReference>
<proteinExistence type="predicted"/>
<reference evidence="3" key="1">
    <citation type="journal article" date="2012" name="Nat. Biotechnol.">
        <title>Reference genome sequence of the model plant Setaria.</title>
        <authorList>
            <person name="Bennetzen J.L."/>
            <person name="Schmutz J."/>
            <person name="Wang H."/>
            <person name="Percifield R."/>
            <person name="Hawkins J."/>
            <person name="Pontaroli A.C."/>
            <person name="Estep M."/>
            <person name="Feng L."/>
            <person name="Vaughn J.N."/>
            <person name="Grimwood J."/>
            <person name="Jenkins J."/>
            <person name="Barry K."/>
            <person name="Lindquist E."/>
            <person name="Hellsten U."/>
            <person name="Deshpande S."/>
            <person name="Wang X."/>
            <person name="Wu X."/>
            <person name="Mitros T."/>
            <person name="Triplett J."/>
            <person name="Yang X."/>
            <person name="Ye C.Y."/>
            <person name="Mauro-Herrera M."/>
            <person name="Wang L."/>
            <person name="Li P."/>
            <person name="Sharma M."/>
            <person name="Sharma R."/>
            <person name="Ronald P.C."/>
            <person name="Panaud O."/>
            <person name="Kellogg E.A."/>
            <person name="Brutnell T.P."/>
            <person name="Doust A.N."/>
            <person name="Tuskan G.A."/>
            <person name="Rokhsar D."/>
            <person name="Devos K.M."/>
        </authorList>
    </citation>
    <scope>NUCLEOTIDE SEQUENCE [LARGE SCALE GENOMIC DNA]</scope>
    <source>
        <strain evidence="3">cv. Yugu1</strain>
    </source>
</reference>
<feature type="domain" description="F-box" evidence="1">
    <location>
        <begin position="1"/>
        <end position="40"/>
    </location>
</feature>
<name>K3ZDZ9_SETIT</name>
<protein>
    <recommendedName>
        <fullName evidence="1">F-box domain-containing protein</fullName>
    </recommendedName>
</protein>
<reference evidence="2" key="2">
    <citation type="submission" date="2018-08" db="UniProtKB">
        <authorList>
            <consortium name="EnsemblPlants"/>
        </authorList>
    </citation>
    <scope>IDENTIFICATION</scope>
    <source>
        <strain evidence="2">Yugu1</strain>
    </source>
</reference>
<dbReference type="InterPro" id="IPR001810">
    <property type="entry name" value="F-box_dom"/>
</dbReference>
<evidence type="ECO:0000313" key="2">
    <source>
        <dbReference type="EnsemblPlants" id="KQL16680"/>
    </source>
</evidence>
<evidence type="ECO:0000313" key="3">
    <source>
        <dbReference type="Proteomes" id="UP000004995"/>
    </source>
</evidence>
<dbReference type="Pfam" id="PF00646">
    <property type="entry name" value="F-box"/>
    <property type="match status" value="1"/>
</dbReference>
<dbReference type="SUPFAM" id="SSF81383">
    <property type="entry name" value="F-box domain"/>
    <property type="match status" value="1"/>
</dbReference>
<dbReference type="SMART" id="SM00256">
    <property type="entry name" value="FBOX"/>
    <property type="match status" value="1"/>
</dbReference>
<dbReference type="InterPro" id="IPR013187">
    <property type="entry name" value="F-box-assoc_dom_typ3"/>
</dbReference>
<dbReference type="HOGENOM" id="CLU_033501_1_0_1"/>
<dbReference type="PROSITE" id="PS50181">
    <property type="entry name" value="FBOX"/>
    <property type="match status" value="1"/>
</dbReference>